<dbReference type="InterPro" id="IPR027417">
    <property type="entry name" value="P-loop_NTPase"/>
</dbReference>
<dbReference type="InterPro" id="IPR020568">
    <property type="entry name" value="Ribosomal_Su5_D2-typ_SF"/>
</dbReference>
<dbReference type="AlphaFoldDB" id="A0A0U1KVQ8"/>
<dbReference type="SMART" id="SM00382">
    <property type="entry name" value="AAA"/>
    <property type="match status" value="1"/>
</dbReference>
<evidence type="ECO:0000313" key="6">
    <source>
        <dbReference type="Proteomes" id="UP000049855"/>
    </source>
</evidence>
<dbReference type="EMBL" id="CTRP01000004">
    <property type="protein sequence ID" value="CQR71461.1"/>
    <property type="molecule type" value="Genomic_DNA"/>
</dbReference>
<dbReference type="SUPFAM" id="SSF54211">
    <property type="entry name" value="Ribosomal protein S5 domain 2-like"/>
    <property type="match status" value="1"/>
</dbReference>
<evidence type="ECO:0000256" key="3">
    <source>
        <dbReference type="ARBA" id="ARBA00022840"/>
    </source>
</evidence>
<dbReference type="InterPro" id="IPR045006">
    <property type="entry name" value="CHLI-like"/>
</dbReference>
<proteinExistence type="inferred from homology"/>
<keyword evidence="3" id="KW-0067">ATP-binding</keyword>
<evidence type="ECO:0000313" key="5">
    <source>
        <dbReference type="EMBL" id="CQR71461.1"/>
    </source>
</evidence>
<evidence type="ECO:0000259" key="4">
    <source>
        <dbReference type="SMART" id="SM00382"/>
    </source>
</evidence>
<evidence type="ECO:0000256" key="1">
    <source>
        <dbReference type="ARBA" id="ARBA00006354"/>
    </source>
</evidence>
<protein>
    <submittedName>
        <fullName evidence="5">MG(2+) CHELATASE FAMILY PROTEIN / ComM-related protein</fullName>
    </submittedName>
</protein>
<dbReference type="InterPro" id="IPR003593">
    <property type="entry name" value="AAA+_ATPase"/>
</dbReference>
<dbReference type="Pfam" id="PF13541">
    <property type="entry name" value="ChlI"/>
    <property type="match status" value="1"/>
</dbReference>
<dbReference type="InterPro" id="IPR025158">
    <property type="entry name" value="Mg_chelat-rel_C"/>
</dbReference>
<dbReference type="InterPro" id="IPR014721">
    <property type="entry name" value="Ribsml_uS5_D2-typ_fold_subgr"/>
</dbReference>
<dbReference type="RefSeq" id="WP_021167557.1">
    <property type="nucleotide sequence ID" value="NZ_CTRP01000004.1"/>
</dbReference>
<dbReference type="Pfam" id="PF13335">
    <property type="entry name" value="Mg_chelatase_C"/>
    <property type="match status" value="1"/>
</dbReference>
<dbReference type="Proteomes" id="UP000049855">
    <property type="component" value="Unassembled WGS sequence"/>
</dbReference>
<dbReference type="PRINTS" id="PR01657">
    <property type="entry name" value="MCMFAMILY"/>
</dbReference>
<gene>
    <name evidence="5" type="ORF">SpAn4DRAFT_3966</name>
</gene>
<dbReference type="InterPro" id="IPR000523">
    <property type="entry name" value="Mg_chelatse_chII-like_cat_dom"/>
</dbReference>
<comment type="similarity">
    <text evidence="1">Belongs to the Mg-chelatase subunits D/I family. ComM subfamily.</text>
</comment>
<dbReference type="NCBIfam" id="TIGR00368">
    <property type="entry name" value="YifB family Mg chelatase-like AAA ATPase"/>
    <property type="match status" value="1"/>
</dbReference>
<dbReference type="InterPro" id="IPR001208">
    <property type="entry name" value="MCM_dom"/>
</dbReference>
<dbReference type="Pfam" id="PF01078">
    <property type="entry name" value="Mg_chelatase"/>
    <property type="match status" value="1"/>
</dbReference>
<dbReference type="SUPFAM" id="SSF52540">
    <property type="entry name" value="P-loop containing nucleoside triphosphate hydrolases"/>
    <property type="match status" value="1"/>
</dbReference>
<dbReference type="InterPro" id="IPR004482">
    <property type="entry name" value="Mg_chelat-rel"/>
</dbReference>
<dbReference type="GO" id="GO:0003677">
    <property type="term" value="F:DNA binding"/>
    <property type="evidence" value="ECO:0007669"/>
    <property type="project" value="InterPro"/>
</dbReference>
<keyword evidence="2" id="KW-0547">Nucleotide-binding</keyword>
<dbReference type="GO" id="GO:0005524">
    <property type="term" value="F:ATP binding"/>
    <property type="evidence" value="ECO:0007669"/>
    <property type="project" value="UniProtKB-KW"/>
</dbReference>
<accession>A0A0U1KVQ8</accession>
<name>A0A0U1KVQ8_9FIRM</name>
<dbReference type="PANTHER" id="PTHR32039:SF7">
    <property type="entry name" value="COMPETENCE PROTEIN COMM"/>
    <property type="match status" value="1"/>
</dbReference>
<evidence type="ECO:0000256" key="2">
    <source>
        <dbReference type="ARBA" id="ARBA00022741"/>
    </source>
</evidence>
<reference evidence="6" key="1">
    <citation type="submission" date="2015-03" db="EMBL/GenBank/DDBJ databases">
        <authorList>
            <person name="Nijsse Bart"/>
        </authorList>
    </citation>
    <scope>NUCLEOTIDE SEQUENCE [LARGE SCALE GENOMIC DNA]</scope>
</reference>
<organism evidence="5 6">
    <name type="scientific">Sporomusa ovata</name>
    <dbReference type="NCBI Taxonomy" id="2378"/>
    <lineage>
        <taxon>Bacteria</taxon>
        <taxon>Bacillati</taxon>
        <taxon>Bacillota</taxon>
        <taxon>Negativicutes</taxon>
        <taxon>Selenomonadales</taxon>
        <taxon>Sporomusaceae</taxon>
        <taxon>Sporomusa</taxon>
    </lineage>
</organism>
<feature type="domain" description="AAA+ ATPase" evidence="4">
    <location>
        <begin position="211"/>
        <end position="394"/>
    </location>
</feature>
<dbReference type="Gene3D" id="3.30.230.10">
    <property type="match status" value="1"/>
</dbReference>
<dbReference type="PANTHER" id="PTHR32039">
    <property type="entry name" value="MAGNESIUM-CHELATASE SUBUNIT CHLI"/>
    <property type="match status" value="1"/>
</dbReference>
<keyword evidence="6" id="KW-1185">Reference proteome</keyword>
<sequence>MFAQTFGATTLGLNGILINVEVDIANGIPAFDIVGLPDTAVRESRERVRAAIKNSGFEFPARRITVNLAPADIKKDSSGLDLPIAVGVLAASGQLKPTNCRRQVFAGELSLEGRLRAVAGILSMAANCQNNNIAEMIVAPENVQEALLAGNLTVYAPETLTEVVAHLKGEKILPAALPNLSEGQNHNAELDFADVQGQIVAKRALEIAAAGFHNVMMVGPPGSGKTMLARRIPSILPDMTAQEALEVTKIYSVAGLLKNNIGLVRNRPFRSPHHTVSTAGMIGGGSVPRPGEVTLSHNGVLFLDELPEFPRTVLEVLRQPLEDGEVTISRVNATLSYPAKLMLIAALNPCPCGFSSDPSRECSCTHSDIRRYQKKISGPLLDRLDITIHVPRLDYNDLIRNTEQESSVTIRQRVEAARLIQHKRLQSFGLYANAQMEHKHIKKLCKLTPASIDILKQAFIKMNLSARGYDRIIKVAQTIADLSGIVQIEANHIAEAIQFRNDFQTISRK</sequence>
<dbReference type="Gene3D" id="3.40.50.300">
    <property type="entry name" value="P-loop containing nucleotide triphosphate hydrolases"/>
    <property type="match status" value="1"/>
</dbReference>